<evidence type="ECO:0000313" key="8">
    <source>
        <dbReference type="EMBL" id="KAF2717645.1"/>
    </source>
</evidence>
<evidence type="ECO:0000256" key="1">
    <source>
        <dbReference type="ARBA" id="ARBA00004395"/>
    </source>
</evidence>
<dbReference type="PANTHER" id="PTHR13228">
    <property type="entry name" value="CONSERVED OLIGOMERIC GOLGI COMPLEX COMPONENT 5"/>
    <property type="match status" value="1"/>
</dbReference>
<keyword evidence="4" id="KW-0472">Membrane</keyword>
<dbReference type="PANTHER" id="PTHR13228:SF3">
    <property type="entry name" value="CONSERVED OLIGOMERIC GOLGI COMPLEX SUBUNIT 5"/>
    <property type="match status" value="1"/>
</dbReference>
<gene>
    <name evidence="8" type="ORF">K431DRAFT_232667</name>
</gene>
<dbReference type="Pfam" id="PF20649">
    <property type="entry name" value="COG5_C"/>
    <property type="match status" value="1"/>
</dbReference>
<evidence type="ECO:0000256" key="5">
    <source>
        <dbReference type="SAM" id="Coils"/>
    </source>
</evidence>
<dbReference type="Pfam" id="PF10392">
    <property type="entry name" value="COG5_N"/>
    <property type="match status" value="1"/>
</dbReference>
<dbReference type="Proteomes" id="UP000799441">
    <property type="component" value="Unassembled WGS sequence"/>
</dbReference>
<feature type="coiled-coil region" evidence="5">
    <location>
        <begin position="87"/>
        <end position="117"/>
    </location>
</feature>
<feature type="domain" description="Conserved oligomeric Golgi complex subunit 5 N-terminal" evidence="6">
    <location>
        <begin position="17"/>
        <end position="143"/>
    </location>
</feature>
<dbReference type="InterPro" id="IPR049176">
    <property type="entry name" value="COG5_N"/>
</dbReference>
<evidence type="ECO:0000256" key="3">
    <source>
        <dbReference type="ARBA" id="ARBA00023034"/>
    </source>
</evidence>
<keyword evidence="9" id="KW-1185">Reference proteome</keyword>
<evidence type="ECO:0000259" key="7">
    <source>
        <dbReference type="Pfam" id="PF20649"/>
    </source>
</evidence>
<evidence type="ECO:0000313" key="9">
    <source>
        <dbReference type="Proteomes" id="UP000799441"/>
    </source>
</evidence>
<dbReference type="AlphaFoldDB" id="A0A9P4UM57"/>
<keyword evidence="3" id="KW-0333">Golgi apparatus</keyword>
<dbReference type="GO" id="GO:0017119">
    <property type="term" value="C:Golgi transport complex"/>
    <property type="evidence" value="ECO:0007669"/>
    <property type="project" value="InterPro"/>
</dbReference>
<proteinExistence type="predicted"/>
<comment type="subcellular location">
    <subcellularLocation>
        <location evidence="1">Golgi apparatus membrane</location>
        <topology evidence="1">Peripheral membrane protein</topology>
    </subcellularLocation>
</comment>
<feature type="domain" description="Conserved oligomeric Golgi complex subunit 5 helical" evidence="7">
    <location>
        <begin position="202"/>
        <end position="420"/>
    </location>
</feature>
<dbReference type="EMBL" id="MU003839">
    <property type="protein sequence ID" value="KAF2717645.1"/>
    <property type="molecule type" value="Genomic_DNA"/>
</dbReference>
<dbReference type="InterPro" id="IPR019465">
    <property type="entry name" value="Cog5"/>
</dbReference>
<accession>A0A9P4UM57</accession>
<protein>
    <recommendedName>
        <fullName evidence="2">Conserved oligomeric Golgi complex subunit 5</fullName>
    </recommendedName>
</protein>
<keyword evidence="5" id="KW-0175">Coiled coil</keyword>
<name>A0A9P4UM57_9PEZI</name>
<dbReference type="GO" id="GO:0000139">
    <property type="term" value="C:Golgi membrane"/>
    <property type="evidence" value="ECO:0007669"/>
    <property type="project" value="UniProtKB-SubCell"/>
</dbReference>
<dbReference type="GO" id="GO:0006891">
    <property type="term" value="P:intra-Golgi vesicle-mediated transport"/>
    <property type="evidence" value="ECO:0007669"/>
    <property type="project" value="InterPro"/>
</dbReference>
<dbReference type="OrthoDB" id="18786at2759"/>
<evidence type="ECO:0000259" key="6">
    <source>
        <dbReference type="Pfam" id="PF10392"/>
    </source>
</evidence>
<comment type="caution">
    <text evidence="8">The sequence shown here is derived from an EMBL/GenBank/DDBJ whole genome shotgun (WGS) entry which is preliminary data.</text>
</comment>
<sequence>MAVDSGSSYIDYATLTSTEFSASNYANNLVLATNNANDTVLDLSTPLSRVLFDQQEVDTHIDTLTTSSAQHLIQYTQDRSQGSQRILAEVESQVDVLQQAYERLEKEVIKRHEAAEEVHKVAERLMSTLRLGRAVGRALQLSRTFQGQVEEVTGGSSGVGSLQKPGEWRAMVPAASTLVSLRQLFSSSEAGQDGQLLGRVAVVNTLRQDIVTTGERQLLSRAQQVVREFSMSSLLASSGHAGQGVTAGGATYAQTEETRAKATASLHTLYLLSPTKSSNKMHNIEPTLLVSALSNYLQTSLTSSVAALARALATLPTLDRTLLEVSARCQNIVALEALLSSIKPTSHPLLTTATDHSHGPANFLDPLLKHLDTSSLPSYFWRSMASQMTARVQEILNKGGVSARTLRTNRDRVKEAIRECVDRGTQLPSTAAGVVGGRKGEGAKLKVGNWEREAAVMVGSILGPLQR</sequence>
<evidence type="ECO:0000256" key="4">
    <source>
        <dbReference type="ARBA" id="ARBA00023136"/>
    </source>
</evidence>
<reference evidence="8" key="1">
    <citation type="journal article" date="2020" name="Stud. Mycol.">
        <title>101 Dothideomycetes genomes: a test case for predicting lifestyles and emergence of pathogens.</title>
        <authorList>
            <person name="Haridas S."/>
            <person name="Albert R."/>
            <person name="Binder M."/>
            <person name="Bloem J."/>
            <person name="Labutti K."/>
            <person name="Salamov A."/>
            <person name="Andreopoulos B."/>
            <person name="Baker S."/>
            <person name="Barry K."/>
            <person name="Bills G."/>
            <person name="Bluhm B."/>
            <person name="Cannon C."/>
            <person name="Castanera R."/>
            <person name="Culley D."/>
            <person name="Daum C."/>
            <person name="Ezra D."/>
            <person name="Gonzalez J."/>
            <person name="Henrissat B."/>
            <person name="Kuo A."/>
            <person name="Liang C."/>
            <person name="Lipzen A."/>
            <person name="Lutzoni F."/>
            <person name="Magnuson J."/>
            <person name="Mondo S."/>
            <person name="Nolan M."/>
            <person name="Ohm R."/>
            <person name="Pangilinan J."/>
            <person name="Park H.-J."/>
            <person name="Ramirez L."/>
            <person name="Alfaro M."/>
            <person name="Sun H."/>
            <person name="Tritt A."/>
            <person name="Yoshinaga Y."/>
            <person name="Zwiers L.-H."/>
            <person name="Turgeon B."/>
            <person name="Goodwin S."/>
            <person name="Spatafora J."/>
            <person name="Crous P."/>
            <person name="Grigoriev I."/>
        </authorList>
    </citation>
    <scope>NUCLEOTIDE SEQUENCE</scope>
    <source>
        <strain evidence="8">CBS 116435</strain>
    </source>
</reference>
<organism evidence="8 9">
    <name type="scientific">Polychaeton citri CBS 116435</name>
    <dbReference type="NCBI Taxonomy" id="1314669"/>
    <lineage>
        <taxon>Eukaryota</taxon>
        <taxon>Fungi</taxon>
        <taxon>Dikarya</taxon>
        <taxon>Ascomycota</taxon>
        <taxon>Pezizomycotina</taxon>
        <taxon>Dothideomycetes</taxon>
        <taxon>Dothideomycetidae</taxon>
        <taxon>Capnodiales</taxon>
        <taxon>Capnodiaceae</taxon>
        <taxon>Polychaeton</taxon>
    </lineage>
</organism>
<dbReference type="InterPro" id="IPR048485">
    <property type="entry name" value="COG5_helical"/>
</dbReference>
<evidence type="ECO:0000256" key="2">
    <source>
        <dbReference type="ARBA" id="ARBA00020974"/>
    </source>
</evidence>